<feature type="transmembrane region" description="Helical" evidence="1">
    <location>
        <begin position="158"/>
        <end position="180"/>
    </location>
</feature>
<sequence length="412" mass="47029">MEYSYTAIIHPIFAYEGFILYESFPKMFESYILASIIFLTAISLLEHKKAPSKIVIYLMIVLLYIPLTALFWLQNQPRPFIYAITVSLLMIMLIVSLFSKIRLVQLEEGRSVTFFIIGGMSLIVYGLLIAQGGLGRINLNLMEIYQVREAYASTNNQVLAYLLPWQAHVINMLVIAVAMYKRKYKLAGLFIVLQVFLFSMTNFKSFLFAPLVLIGFQLFEKTKLKDNLLFVISFGSSLLLSICLLVYHFFGSFYLASIFVRRLFFVPSNLHYVYYHFFEPIEKYKLSHSFLSFINDNIYQMTPVQLVALAYYNKENFAPNVGFFGDAYLNFGVLGILGFSLLLGLLLKLIDTASVSLPPFLAMSILVIPSMSLINAAFFTSLLTHGILFAILMLWLANSLFINEINTIGSKR</sequence>
<feature type="transmembrane region" description="Helical" evidence="1">
    <location>
        <begin position="385"/>
        <end position="402"/>
    </location>
</feature>
<feature type="transmembrane region" description="Helical" evidence="1">
    <location>
        <begin position="359"/>
        <end position="379"/>
    </location>
</feature>
<dbReference type="Proteomes" id="UP000031982">
    <property type="component" value="Unassembled WGS sequence"/>
</dbReference>
<feature type="transmembrane region" description="Helical" evidence="1">
    <location>
        <begin position="79"/>
        <end position="99"/>
    </location>
</feature>
<evidence type="ECO:0000256" key="1">
    <source>
        <dbReference type="SAM" id="Phobius"/>
    </source>
</evidence>
<name>A0ABR5AWK3_BACBA</name>
<feature type="transmembrane region" description="Helical" evidence="1">
    <location>
        <begin position="327"/>
        <end position="347"/>
    </location>
</feature>
<feature type="transmembrane region" description="Helical" evidence="1">
    <location>
        <begin position="54"/>
        <end position="73"/>
    </location>
</feature>
<reference evidence="2 3" key="1">
    <citation type="submission" date="2015-01" db="EMBL/GenBank/DDBJ databases">
        <title>Genome Assembly of Bacillus badius MTCC 1458.</title>
        <authorList>
            <person name="Verma A."/>
            <person name="Khatri I."/>
            <person name="Mual P."/>
            <person name="Subramanian S."/>
            <person name="Krishnamurthi S."/>
        </authorList>
    </citation>
    <scope>NUCLEOTIDE SEQUENCE [LARGE SCALE GENOMIC DNA]</scope>
    <source>
        <strain evidence="2 3">MTCC 1458</strain>
    </source>
</reference>
<keyword evidence="1" id="KW-0812">Transmembrane</keyword>
<evidence type="ECO:0000313" key="2">
    <source>
        <dbReference type="EMBL" id="KIL78603.1"/>
    </source>
</evidence>
<feature type="transmembrane region" description="Helical" evidence="1">
    <location>
        <begin position="111"/>
        <end position="130"/>
    </location>
</feature>
<comment type="caution">
    <text evidence="2">The sequence shown here is derived from an EMBL/GenBank/DDBJ whole genome shotgun (WGS) entry which is preliminary data.</text>
</comment>
<protein>
    <submittedName>
        <fullName evidence="2">WblL protein</fullName>
    </submittedName>
</protein>
<evidence type="ECO:0000313" key="3">
    <source>
        <dbReference type="Proteomes" id="UP000031982"/>
    </source>
</evidence>
<organism evidence="2 3">
    <name type="scientific">Bacillus badius</name>
    <dbReference type="NCBI Taxonomy" id="1455"/>
    <lineage>
        <taxon>Bacteria</taxon>
        <taxon>Bacillati</taxon>
        <taxon>Bacillota</taxon>
        <taxon>Bacilli</taxon>
        <taxon>Bacillales</taxon>
        <taxon>Bacillaceae</taxon>
        <taxon>Pseudobacillus</taxon>
    </lineage>
</organism>
<accession>A0ABR5AWK3</accession>
<feature type="transmembrane region" description="Helical" evidence="1">
    <location>
        <begin position="28"/>
        <end position="45"/>
    </location>
</feature>
<keyword evidence="1" id="KW-1133">Transmembrane helix</keyword>
<proteinExistence type="predicted"/>
<keyword evidence="3" id="KW-1185">Reference proteome</keyword>
<feature type="transmembrane region" description="Helical" evidence="1">
    <location>
        <begin position="259"/>
        <end position="277"/>
    </location>
</feature>
<feature type="transmembrane region" description="Helical" evidence="1">
    <location>
        <begin position="187"/>
        <end position="216"/>
    </location>
</feature>
<keyword evidence="1" id="KW-0472">Membrane</keyword>
<dbReference type="EMBL" id="JXLP01000009">
    <property type="protein sequence ID" value="KIL78603.1"/>
    <property type="molecule type" value="Genomic_DNA"/>
</dbReference>
<feature type="transmembrane region" description="Helical" evidence="1">
    <location>
        <begin position="228"/>
        <end position="247"/>
    </location>
</feature>
<gene>
    <name evidence="2" type="ORF">SD77_4283</name>
</gene>